<dbReference type="PANTHER" id="PTHR33232">
    <property type="entry name" value="PROTEIN SIEVE ELEMENT OCCLUSION B-LIKE"/>
    <property type="match status" value="1"/>
</dbReference>
<organism evidence="3">
    <name type="scientific">Fagus sylvatica</name>
    <name type="common">Beechnut</name>
    <dbReference type="NCBI Taxonomy" id="28930"/>
    <lineage>
        <taxon>Eukaryota</taxon>
        <taxon>Viridiplantae</taxon>
        <taxon>Streptophyta</taxon>
        <taxon>Embryophyta</taxon>
        <taxon>Tracheophyta</taxon>
        <taxon>Spermatophyta</taxon>
        <taxon>Magnoliopsida</taxon>
        <taxon>eudicotyledons</taxon>
        <taxon>Gunneridae</taxon>
        <taxon>Pentapetalae</taxon>
        <taxon>rosids</taxon>
        <taxon>fabids</taxon>
        <taxon>Fagales</taxon>
        <taxon>Fagaceae</taxon>
        <taxon>Fagus</taxon>
    </lineage>
</organism>
<dbReference type="PANTHER" id="PTHR33232:SF16">
    <property type="entry name" value="PROTEIN SIEVE ELEMENT OCCLUSION A"/>
    <property type="match status" value="1"/>
</dbReference>
<gene>
    <name evidence="3" type="ORF">FSB_LOCUS53098</name>
</gene>
<accession>A0A2N9IHH9</accession>
<proteinExistence type="predicted"/>
<dbReference type="Pfam" id="PF14577">
    <property type="entry name" value="SEO_C"/>
    <property type="match status" value="1"/>
</dbReference>
<reference evidence="3" key="1">
    <citation type="submission" date="2018-02" db="EMBL/GenBank/DDBJ databases">
        <authorList>
            <person name="Cohen D.B."/>
            <person name="Kent A.D."/>
        </authorList>
    </citation>
    <scope>NUCLEOTIDE SEQUENCE</scope>
</reference>
<evidence type="ECO:0000313" key="3">
    <source>
        <dbReference type="EMBL" id="SPD25216.1"/>
    </source>
</evidence>
<dbReference type="Gene3D" id="3.40.30.10">
    <property type="entry name" value="Glutaredoxin"/>
    <property type="match status" value="1"/>
</dbReference>
<dbReference type="InterPro" id="IPR039299">
    <property type="entry name" value="SEOA"/>
</dbReference>
<dbReference type="GO" id="GO:0010088">
    <property type="term" value="P:phloem development"/>
    <property type="evidence" value="ECO:0007669"/>
    <property type="project" value="InterPro"/>
</dbReference>
<name>A0A2N9IHH9_FAGSY</name>
<evidence type="ECO:0000259" key="2">
    <source>
        <dbReference type="Pfam" id="PF14577"/>
    </source>
</evidence>
<evidence type="ECO:0008006" key="4">
    <source>
        <dbReference type="Google" id="ProtNLM"/>
    </source>
</evidence>
<protein>
    <recommendedName>
        <fullName evidence="4">Sieve element occlusion C-terminal domain-containing protein</fullName>
    </recommendedName>
</protein>
<feature type="domain" description="Sieve element occlusion N-terminal" evidence="1">
    <location>
        <begin position="2"/>
        <end position="59"/>
    </location>
</feature>
<evidence type="ECO:0000259" key="1">
    <source>
        <dbReference type="Pfam" id="PF14576"/>
    </source>
</evidence>
<dbReference type="InterPro" id="IPR027944">
    <property type="entry name" value="SEO_C"/>
</dbReference>
<dbReference type="AlphaFoldDB" id="A0A2N9IHH9"/>
<dbReference type="InterPro" id="IPR027942">
    <property type="entry name" value="SEO_N"/>
</dbReference>
<sequence length="455" mass="52626">MSEHIVSTTEAWELSSLAHKVSNMHSHLAAQLASCYKHIDERKHIEVFQNLLHLFEMIHIDNMRVLKALIYQKDDLQPLLDGDTKRRVNIDVLRRKYVLLLISDTDISQEEVAILEQIYEARQHPTRQESQYEVVWLPILDPNVPMTETMQKQFDNLQATMPWYSVYHPSLIERPVIKFIKEVWNFTKKPILVVIDPQGRVASPNALHMMWIWGSIAFPFTSAREEALWKEETLRLELLVDIIDPLIVNWIAEGRYICLYGGEDIEWIRKFTNAAHDVAKAAGIPFGLVYVGKSNPKERVRRNTITISAEKLSHCWQDLNLIWYFWVRIESMWQSKMQLGRSVENDPVMQGIMSMLSLDGSEGGWALLSRGSAEMATAKGSIFLTCLLQYDQWKEQAQQNGVVPAIRDHLKQLHTPDHCTRLVLPGTAGRIPERVVCAECSRPMEKYVMYQCCDE</sequence>
<dbReference type="Pfam" id="PF14576">
    <property type="entry name" value="SEO_N"/>
    <property type="match status" value="1"/>
</dbReference>
<feature type="domain" description="Sieve element occlusion C-terminal" evidence="2">
    <location>
        <begin position="224"/>
        <end position="453"/>
    </location>
</feature>
<dbReference type="EMBL" id="OIVN01006107">
    <property type="protein sequence ID" value="SPD25216.1"/>
    <property type="molecule type" value="Genomic_DNA"/>
</dbReference>